<gene>
    <name evidence="2" type="ORF">LSCM4_05326</name>
</gene>
<evidence type="ECO:0000313" key="3">
    <source>
        <dbReference type="Proteomes" id="UP000674143"/>
    </source>
</evidence>
<dbReference type="Proteomes" id="UP000674143">
    <property type="component" value="Unassembled WGS sequence"/>
</dbReference>
<accession>A0A836HAK3</accession>
<reference evidence="3" key="1">
    <citation type="journal article" date="2021" name="Microbiol. Resour. Announc.">
        <title>LGAAP: Leishmaniinae Genome Assembly and Annotation Pipeline.</title>
        <authorList>
            <person name="Almutairi H."/>
            <person name="Urbaniak M.D."/>
            <person name="Bates M.D."/>
            <person name="Jariyapan N."/>
            <person name="Kwakye-Nuako G."/>
            <person name="Thomaz-Soccol V."/>
            <person name="Al-Salem W.S."/>
            <person name="Dillon R.J."/>
            <person name="Bates P.A."/>
            <person name="Gatherer D."/>
        </authorList>
    </citation>
    <scope>NUCLEOTIDE SEQUENCE [LARGE SCALE GENOMIC DNA]</scope>
</reference>
<feature type="region of interest" description="Disordered" evidence="1">
    <location>
        <begin position="105"/>
        <end position="159"/>
    </location>
</feature>
<protein>
    <submittedName>
        <fullName evidence="2">Uncharacterized protein</fullName>
    </submittedName>
</protein>
<dbReference type="KEGG" id="loi:92361206"/>
<dbReference type="GeneID" id="92361206"/>
<dbReference type="EMBL" id="JAFHLR010000024">
    <property type="protein sequence ID" value="KAG5477933.1"/>
    <property type="molecule type" value="Genomic_DNA"/>
</dbReference>
<comment type="caution">
    <text evidence="2">The sequence shown here is derived from an EMBL/GenBank/DDBJ whole genome shotgun (WGS) entry which is preliminary data.</text>
</comment>
<organism evidence="2 3">
    <name type="scientific">Leishmania orientalis</name>
    <dbReference type="NCBI Taxonomy" id="2249476"/>
    <lineage>
        <taxon>Eukaryota</taxon>
        <taxon>Discoba</taxon>
        <taxon>Euglenozoa</taxon>
        <taxon>Kinetoplastea</taxon>
        <taxon>Metakinetoplastina</taxon>
        <taxon>Trypanosomatida</taxon>
        <taxon>Trypanosomatidae</taxon>
        <taxon>Leishmaniinae</taxon>
        <taxon>Leishmania</taxon>
    </lineage>
</organism>
<reference evidence="3" key="2">
    <citation type="journal article" date="2021" name="Sci. Data">
        <title>Chromosome-scale genome sequencing, assembly and annotation of six genomes from subfamily Leishmaniinae.</title>
        <authorList>
            <person name="Almutairi H."/>
            <person name="Urbaniak M.D."/>
            <person name="Bates M.D."/>
            <person name="Jariyapan N."/>
            <person name="Kwakye-Nuako G."/>
            <person name="Thomaz Soccol V."/>
            <person name="Al-Salem W.S."/>
            <person name="Dillon R.J."/>
            <person name="Bates P.A."/>
            <person name="Gatherer D."/>
        </authorList>
    </citation>
    <scope>NUCLEOTIDE SEQUENCE [LARGE SCALE GENOMIC DNA]</scope>
</reference>
<evidence type="ECO:0000256" key="1">
    <source>
        <dbReference type="SAM" id="MobiDB-lite"/>
    </source>
</evidence>
<name>A0A836HAK3_9TRYP</name>
<keyword evidence="3" id="KW-1185">Reference proteome</keyword>
<proteinExistence type="predicted"/>
<dbReference type="RefSeq" id="XP_067062840.1">
    <property type="nucleotide sequence ID" value="XM_067207272.1"/>
</dbReference>
<sequence length="754" mass="79536">MAAAAATAQSPPLMIYLNSDVGMERPYRISLPASVDTLAELCHYLTTRIPLPPGEDTAGRGYRFLYSVTGKPLWRVRECIDAGTIVLSVGPGFLARRPKCLTAGPPPAATSVADITPDRSAARPGADSGSAREGSPSASPPVKRPVDNRFGMRAGGGGGAYGDTAPSSYSAVNAPTSGCTSSAANAFSKGAAGEQPSADIVWPPDAAMRHPSQAEEKERLFSITLNTAMRGLGSSVGGPTPSMPRPMPNGFVTPPAAESTPVAPHFTSMAPGSAPVPEVTCAASADSGGLGGSVSYAQHAATASASAATMPRGTVLLGHERYPLPPRPAFAKASSLAGGLPVLPPHHQPLSAASISSSLQYLLLRKWIAYQRLHGTTSTDLVASEALSHLFNTLTPKAVDDGGPPCRVLVSGPPRSGVSTTASFLLRHYLQTLQFQPQRPFYNTLLYALDFRLLFEPATAAATTPPRLLLDLAALYQLIVRSVMDAVVAQRPALQEAGPLLAQLWDLVIKSNAQPPAPPNFSTFPQAAAFVGADVLASWTRLAQHIYPILQAACRTPDVPELRTAAMDLIFYAIPAELVSSLKFSGIVYALDGLEQLASSYAHRVTRPTGDLGPLLQAITSDPRTHFIIAWPSTLSPQATYLPGLTAHVSTIGLVTRPALNAAQFPQVLRCHEKAYPLELFLGCPGYLSILSAISKPFRKTLSIPTTAFSAYYQQNYEKSGASAAEGYALRLNTPAAARALEELLQFVQTLPLR</sequence>
<dbReference type="AlphaFoldDB" id="A0A836HAK3"/>
<dbReference type="SMR" id="A0A836HAK3"/>
<evidence type="ECO:0000313" key="2">
    <source>
        <dbReference type="EMBL" id="KAG5477933.1"/>
    </source>
</evidence>